<dbReference type="AlphaFoldDB" id="A0A8J5JVC7"/>
<organism evidence="2 3">
    <name type="scientific">Homarus americanus</name>
    <name type="common">American lobster</name>
    <dbReference type="NCBI Taxonomy" id="6706"/>
    <lineage>
        <taxon>Eukaryota</taxon>
        <taxon>Metazoa</taxon>
        <taxon>Ecdysozoa</taxon>
        <taxon>Arthropoda</taxon>
        <taxon>Crustacea</taxon>
        <taxon>Multicrustacea</taxon>
        <taxon>Malacostraca</taxon>
        <taxon>Eumalacostraca</taxon>
        <taxon>Eucarida</taxon>
        <taxon>Decapoda</taxon>
        <taxon>Pleocyemata</taxon>
        <taxon>Astacidea</taxon>
        <taxon>Nephropoidea</taxon>
        <taxon>Nephropidae</taxon>
        <taxon>Homarus</taxon>
    </lineage>
</organism>
<evidence type="ECO:0000256" key="1">
    <source>
        <dbReference type="SAM" id="SignalP"/>
    </source>
</evidence>
<reference evidence="2" key="1">
    <citation type="journal article" date="2021" name="Sci. Adv.">
        <title>The American lobster genome reveals insights on longevity, neural, and immune adaptations.</title>
        <authorList>
            <person name="Polinski J.M."/>
            <person name="Zimin A.V."/>
            <person name="Clark K.F."/>
            <person name="Kohn A.B."/>
            <person name="Sadowski N."/>
            <person name="Timp W."/>
            <person name="Ptitsyn A."/>
            <person name="Khanna P."/>
            <person name="Romanova D.Y."/>
            <person name="Williams P."/>
            <person name="Greenwood S.J."/>
            <person name="Moroz L.L."/>
            <person name="Walt D.R."/>
            <person name="Bodnar A.G."/>
        </authorList>
    </citation>
    <scope>NUCLEOTIDE SEQUENCE</scope>
    <source>
        <strain evidence="2">GMGI-L3</strain>
    </source>
</reference>
<feature type="chain" id="PRO_5035304975" evidence="1">
    <location>
        <begin position="17"/>
        <end position="93"/>
    </location>
</feature>
<name>A0A8J5JVC7_HOMAM</name>
<dbReference type="EMBL" id="JAHLQT010031743">
    <property type="protein sequence ID" value="KAG7159894.1"/>
    <property type="molecule type" value="Genomic_DNA"/>
</dbReference>
<comment type="caution">
    <text evidence="2">The sequence shown here is derived from an EMBL/GenBank/DDBJ whole genome shotgun (WGS) entry which is preliminary data.</text>
</comment>
<dbReference type="Proteomes" id="UP000747542">
    <property type="component" value="Unassembled WGS sequence"/>
</dbReference>
<accession>A0A8J5JVC7</accession>
<proteinExistence type="predicted"/>
<keyword evidence="3" id="KW-1185">Reference proteome</keyword>
<keyword evidence="1" id="KW-0732">Signal</keyword>
<gene>
    <name evidence="2" type="ORF">Hamer_G017326</name>
</gene>
<feature type="signal peptide" evidence="1">
    <location>
        <begin position="1"/>
        <end position="16"/>
    </location>
</feature>
<evidence type="ECO:0000313" key="2">
    <source>
        <dbReference type="EMBL" id="KAG7159894.1"/>
    </source>
</evidence>
<protein>
    <submittedName>
        <fullName evidence="2">Uncharacterized protein</fullName>
    </submittedName>
</protein>
<evidence type="ECO:0000313" key="3">
    <source>
        <dbReference type="Proteomes" id="UP000747542"/>
    </source>
</evidence>
<sequence length="93" mass="10253">MQRLLLVCVLPALTLASSLYEYWEAFPEDEGYGPGCVDGKLVYPDIPDDIKANCLGENPPEPLIITNDADCSSYIRCHNGDASPIICCQKEFL</sequence>